<proteinExistence type="predicted"/>
<evidence type="ECO:0000313" key="1">
    <source>
        <dbReference type="EMBL" id="KAF0419875.1"/>
    </source>
</evidence>
<sequence>MDLVHFSIDTYDSLPIQIGWNLSVKKIDTFFERQDVLGSLAHYQPRGRGKPSAPDISIYPSLPDILKFPQLTNQEDPTQESCAKLQYCKVMWVRAVGMQIVVVGVKIYSPRATRNANEQLDRCMIARLWTHQEAPVPGKHTAVATGTPTYKEANDFQKTYYARMIKLGSEVKALVDQRRKNHQQRCFARTLL</sequence>
<name>A0A8H3X5I7_GIGMA</name>
<dbReference type="AlphaFoldDB" id="A0A8H3X5I7"/>
<keyword evidence="2" id="KW-1185">Reference proteome</keyword>
<reference evidence="1 2" key="1">
    <citation type="journal article" date="2019" name="Environ. Microbiol.">
        <title>At the nexus of three kingdoms: the genome of the mycorrhizal fungus Gigaspora margarita provides insights into plant, endobacterial and fungal interactions.</title>
        <authorList>
            <person name="Venice F."/>
            <person name="Ghignone S."/>
            <person name="Salvioli di Fossalunga A."/>
            <person name="Amselem J."/>
            <person name="Novero M."/>
            <person name="Xianan X."/>
            <person name="Sedzielewska Toro K."/>
            <person name="Morin E."/>
            <person name="Lipzen A."/>
            <person name="Grigoriev I.V."/>
            <person name="Henrissat B."/>
            <person name="Martin F.M."/>
            <person name="Bonfante P."/>
        </authorList>
    </citation>
    <scope>NUCLEOTIDE SEQUENCE [LARGE SCALE GENOMIC DNA]</scope>
    <source>
        <strain evidence="1 2">BEG34</strain>
    </source>
</reference>
<gene>
    <name evidence="1" type="ORF">F8M41_007121</name>
</gene>
<dbReference type="EMBL" id="WTPW01001707">
    <property type="protein sequence ID" value="KAF0419875.1"/>
    <property type="molecule type" value="Genomic_DNA"/>
</dbReference>
<organism evidence="1 2">
    <name type="scientific">Gigaspora margarita</name>
    <dbReference type="NCBI Taxonomy" id="4874"/>
    <lineage>
        <taxon>Eukaryota</taxon>
        <taxon>Fungi</taxon>
        <taxon>Fungi incertae sedis</taxon>
        <taxon>Mucoromycota</taxon>
        <taxon>Glomeromycotina</taxon>
        <taxon>Glomeromycetes</taxon>
        <taxon>Diversisporales</taxon>
        <taxon>Gigasporaceae</taxon>
        <taxon>Gigaspora</taxon>
    </lineage>
</organism>
<accession>A0A8H3X5I7</accession>
<dbReference type="Proteomes" id="UP000439903">
    <property type="component" value="Unassembled WGS sequence"/>
</dbReference>
<evidence type="ECO:0000313" key="2">
    <source>
        <dbReference type="Proteomes" id="UP000439903"/>
    </source>
</evidence>
<comment type="caution">
    <text evidence="1">The sequence shown here is derived from an EMBL/GenBank/DDBJ whole genome shotgun (WGS) entry which is preliminary data.</text>
</comment>
<protein>
    <submittedName>
        <fullName evidence="1">Uncharacterized protein</fullName>
    </submittedName>
</protein>